<comment type="caution">
    <text evidence="2">The sequence shown here is derived from an EMBL/GenBank/DDBJ whole genome shotgun (WGS) entry which is preliminary data.</text>
</comment>
<dbReference type="AlphaFoldDB" id="A0A645IVB8"/>
<protein>
    <submittedName>
        <fullName evidence="2">Uncharacterized protein</fullName>
    </submittedName>
</protein>
<dbReference type="EMBL" id="VSSQ01115884">
    <property type="protein sequence ID" value="MPN51123.1"/>
    <property type="molecule type" value="Genomic_DNA"/>
</dbReference>
<name>A0A645IVB8_9ZZZZ</name>
<feature type="compositionally biased region" description="Basic residues" evidence="1">
    <location>
        <begin position="38"/>
        <end position="50"/>
    </location>
</feature>
<sequence length="146" mass="16374">MNSSMPFNSPAEPPPGKRTFPPAWESPFAARTAPNSKKSIHGRTPRSTKQRAKERTVFIFRAEKATWNAAAPRSASAAPKRCNCVRCWNTWTPGSCFTRLRTILKSTISAPVSSSPCAAFPKGRKITRTIFFLRYFRRTFPHCANP</sequence>
<feature type="region of interest" description="Disordered" evidence="1">
    <location>
        <begin position="1"/>
        <end position="53"/>
    </location>
</feature>
<reference evidence="2" key="1">
    <citation type="submission" date="2019-08" db="EMBL/GenBank/DDBJ databases">
        <authorList>
            <person name="Kucharzyk K."/>
            <person name="Murdoch R.W."/>
            <person name="Higgins S."/>
            <person name="Loffler F."/>
        </authorList>
    </citation>
    <scope>NUCLEOTIDE SEQUENCE</scope>
</reference>
<evidence type="ECO:0000313" key="2">
    <source>
        <dbReference type="EMBL" id="MPN51123.1"/>
    </source>
</evidence>
<gene>
    <name evidence="2" type="ORF">SDC9_198765</name>
</gene>
<accession>A0A645IVB8</accession>
<proteinExistence type="predicted"/>
<evidence type="ECO:0000256" key="1">
    <source>
        <dbReference type="SAM" id="MobiDB-lite"/>
    </source>
</evidence>
<organism evidence="2">
    <name type="scientific">bioreactor metagenome</name>
    <dbReference type="NCBI Taxonomy" id="1076179"/>
    <lineage>
        <taxon>unclassified sequences</taxon>
        <taxon>metagenomes</taxon>
        <taxon>ecological metagenomes</taxon>
    </lineage>
</organism>